<organism evidence="2 3">
    <name type="scientific">Marinobacter psychrophilus</name>
    <dbReference type="NCBI Taxonomy" id="330734"/>
    <lineage>
        <taxon>Bacteria</taxon>
        <taxon>Pseudomonadati</taxon>
        <taxon>Pseudomonadota</taxon>
        <taxon>Gammaproteobacteria</taxon>
        <taxon>Pseudomonadales</taxon>
        <taxon>Marinobacteraceae</taxon>
        <taxon>Marinobacter</taxon>
    </lineage>
</organism>
<accession>A0A0H4I029</accession>
<dbReference type="SUPFAM" id="SSF55298">
    <property type="entry name" value="YjgF-like"/>
    <property type="match status" value="1"/>
</dbReference>
<dbReference type="AlphaFoldDB" id="A0A0H4I029"/>
<proteinExistence type="inferred from homology"/>
<dbReference type="InterPro" id="IPR006175">
    <property type="entry name" value="YjgF/YER057c/UK114"/>
</dbReference>
<dbReference type="InterPro" id="IPR035709">
    <property type="entry name" value="YoaB-like"/>
</dbReference>
<dbReference type="STRING" id="330734.ABA45_07465"/>
<name>A0A0H4I029_9GAMM</name>
<dbReference type="RefSeq" id="WP_048385032.1">
    <property type="nucleotide sequence ID" value="NZ_CP011494.1"/>
</dbReference>
<evidence type="ECO:0000313" key="3">
    <source>
        <dbReference type="Proteomes" id="UP000036406"/>
    </source>
</evidence>
<gene>
    <name evidence="2" type="ORF">ABA45_07465</name>
</gene>
<dbReference type="InterPro" id="IPR019897">
    <property type="entry name" value="RidA_CS"/>
</dbReference>
<keyword evidence="3" id="KW-1185">Reference proteome</keyword>
<protein>
    <submittedName>
        <fullName evidence="2">Aminoacrylate peracid reductase</fullName>
    </submittedName>
</protein>
<dbReference type="Gene3D" id="3.30.1330.40">
    <property type="entry name" value="RutC-like"/>
    <property type="match status" value="1"/>
</dbReference>
<dbReference type="EMBL" id="CP011494">
    <property type="protein sequence ID" value="AKO52284.1"/>
    <property type="molecule type" value="Genomic_DNA"/>
</dbReference>
<dbReference type="PANTHER" id="PTHR47328:SF1">
    <property type="entry name" value="RUTC FAMILY PROTEIN YOAB"/>
    <property type="match status" value="1"/>
</dbReference>
<evidence type="ECO:0000256" key="1">
    <source>
        <dbReference type="ARBA" id="ARBA00010552"/>
    </source>
</evidence>
<dbReference type="CDD" id="cd06150">
    <property type="entry name" value="YjgF_YER057c_UK114_like_2"/>
    <property type="match status" value="1"/>
</dbReference>
<reference evidence="2 3" key="1">
    <citation type="submission" date="2015-05" db="EMBL/GenBank/DDBJ databases">
        <title>Complete genome of Marinobacter psychrophilus strain 20041T isolated from sea-ice of the Canadian Basin.</title>
        <authorList>
            <person name="Song L."/>
            <person name="Ren L."/>
            <person name="Yu Y."/>
            <person name="Wang X."/>
        </authorList>
    </citation>
    <scope>NUCLEOTIDE SEQUENCE [LARGE SCALE GENOMIC DNA]</scope>
    <source>
        <strain evidence="2 3">20041</strain>
    </source>
</reference>
<dbReference type="PATRIC" id="fig|330734.3.peg.1569"/>
<dbReference type="PANTHER" id="PTHR47328">
    <property type="match status" value="1"/>
</dbReference>
<sequence>MTINYLESGARMSQVTVHLGTVYTAGQVASDATADAAGQTQQILEGLDRLLAEAGTDKSHLLSASIWVADMADFAGMNSAWDNWVTPGRTPVRVCVEARLAKPEWKVEIMVIAALPE</sequence>
<dbReference type="PROSITE" id="PS01094">
    <property type="entry name" value="UPF0076"/>
    <property type="match status" value="1"/>
</dbReference>
<dbReference type="InterPro" id="IPR035959">
    <property type="entry name" value="RutC-like_sf"/>
</dbReference>
<dbReference type="KEGG" id="mpq:ABA45_07465"/>
<dbReference type="Pfam" id="PF01042">
    <property type="entry name" value="Ribonuc_L-PSP"/>
    <property type="match status" value="1"/>
</dbReference>
<evidence type="ECO:0000313" key="2">
    <source>
        <dbReference type="EMBL" id="AKO52284.1"/>
    </source>
</evidence>
<comment type="similarity">
    <text evidence="1">Belongs to the RutC family.</text>
</comment>
<dbReference type="Proteomes" id="UP000036406">
    <property type="component" value="Chromosome"/>
</dbReference>